<evidence type="ECO:0000259" key="3">
    <source>
        <dbReference type="Pfam" id="PF16220"/>
    </source>
</evidence>
<dbReference type="Proteomes" id="UP000655037">
    <property type="component" value="Unassembled WGS sequence"/>
</dbReference>
<keyword evidence="1" id="KW-1133">Transmembrane helix</keyword>
<keyword evidence="1" id="KW-0472">Membrane</keyword>
<accession>A0AAE2RHV0</accession>
<reference evidence="4" key="1">
    <citation type="submission" date="2020-11" db="EMBL/GenBank/DDBJ databases">
        <title>Agrobacterium vitis strain K377 genome.</title>
        <authorList>
            <person name="Xi H."/>
        </authorList>
    </citation>
    <scope>NUCLEOTIDE SEQUENCE</scope>
    <source>
        <strain evidence="4">K377</strain>
    </source>
</reference>
<dbReference type="InterPro" id="IPR006860">
    <property type="entry name" value="FecR"/>
</dbReference>
<dbReference type="PIRSF" id="PIRSF018266">
    <property type="entry name" value="FecR"/>
    <property type="match status" value="1"/>
</dbReference>
<keyword evidence="1" id="KW-0812">Transmembrane</keyword>
<dbReference type="EMBL" id="JACXXJ020000005">
    <property type="protein sequence ID" value="MBF2717689.1"/>
    <property type="molecule type" value="Genomic_DNA"/>
</dbReference>
<evidence type="ECO:0000256" key="1">
    <source>
        <dbReference type="SAM" id="Phobius"/>
    </source>
</evidence>
<dbReference type="Gene3D" id="2.60.120.1440">
    <property type="match status" value="1"/>
</dbReference>
<dbReference type="Pfam" id="PF16220">
    <property type="entry name" value="DUF4880"/>
    <property type="match status" value="1"/>
</dbReference>
<gene>
    <name evidence="4" type="ORF">IEI95_026130</name>
</gene>
<dbReference type="RefSeq" id="WP_156538707.1">
    <property type="nucleotide sequence ID" value="NZ_JACXXJ020000005.1"/>
</dbReference>
<comment type="caution">
    <text evidence="4">The sequence shown here is derived from an EMBL/GenBank/DDBJ whole genome shotgun (WGS) entry which is preliminary data.</text>
</comment>
<proteinExistence type="predicted"/>
<dbReference type="PANTHER" id="PTHR30273">
    <property type="entry name" value="PERIPLASMIC SIGNAL SENSOR AND SIGMA FACTOR ACTIVATOR FECR-RELATED"/>
    <property type="match status" value="1"/>
</dbReference>
<evidence type="ECO:0000259" key="2">
    <source>
        <dbReference type="Pfam" id="PF04773"/>
    </source>
</evidence>
<dbReference type="GO" id="GO:0016989">
    <property type="term" value="F:sigma factor antagonist activity"/>
    <property type="evidence" value="ECO:0007669"/>
    <property type="project" value="TreeGrafter"/>
</dbReference>
<dbReference type="PANTHER" id="PTHR30273:SF2">
    <property type="entry name" value="PROTEIN FECR"/>
    <property type="match status" value="1"/>
</dbReference>
<evidence type="ECO:0000313" key="5">
    <source>
        <dbReference type="Proteomes" id="UP000655037"/>
    </source>
</evidence>
<feature type="transmembrane region" description="Helical" evidence="1">
    <location>
        <begin position="90"/>
        <end position="108"/>
    </location>
</feature>
<feature type="domain" description="FecR protein" evidence="2">
    <location>
        <begin position="118"/>
        <end position="210"/>
    </location>
</feature>
<dbReference type="InterPro" id="IPR032623">
    <property type="entry name" value="FecR_N"/>
</dbReference>
<protein>
    <submittedName>
        <fullName evidence="4">FecR family protein</fullName>
    </submittedName>
</protein>
<dbReference type="AlphaFoldDB" id="A0AAE2RHV0"/>
<organism evidence="4 5">
    <name type="scientific">Agrobacterium vitis</name>
    <name type="common">Rhizobium vitis</name>
    <dbReference type="NCBI Taxonomy" id="373"/>
    <lineage>
        <taxon>Bacteria</taxon>
        <taxon>Pseudomonadati</taxon>
        <taxon>Pseudomonadota</taxon>
        <taxon>Alphaproteobacteria</taxon>
        <taxon>Hyphomicrobiales</taxon>
        <taxon>Rhizobiaceae</taxon>
        <taxon>Rhizobium/Agrobacterium group</taxon>
        <taxon>Agrobacterium</taxon>
    </lineage>
</organism>
<evidence type="ECO:0000313" key="4">
    <source>
        <dbReference type="EMBL" id="MBF2717689.1"/>
    </source>
</evidence>
<feature type="domain" description="FecR N-terminal" evidence="3">
    <location>
        <begin position="16"/>
        <end position="58"/>
    </location>
</feature>
<dbReference type="InterPro" id="IPR012373">
    <property type="entry name" value="Ferrdict_sens_TM"/>
</dbReference>
<sequence>MTANEVENGDARAIRQEAFDWLIRLNEAPESPELRKEFENWLFRSVEHGRTWDKACRMWSAMGEAQAVDQRFTPPAERRSRSRFLRPRRLFVAFAGLAAILCLAYVAFPSVMLRYEADYRTDVAETRTIKLEDGSSVILGPASAIAADFSSGSRNVRLLAGEAFFDVIHDASRPFHVISSDLDVKVLGTAFDVRVSDEGTDVGLEHGSVQATGTVAGKEISETLAPGDLVSVNRSSGSLIRETMPLADIGAWRSGRLIVVDATIGSVIEQIRRYHPSWIAAPDSVLVERKVSGVFNLSDPDKALVALVAPHGGTVRKISGFARIVTGH</sequence>
<name>A0AAE2RHV0_AGRVI</name>
<dbReference type="Pfam" id="PF04773">
    <property type="entry name" value="FecR"/>
    <property type="match status" value="1"/>
</dbReference>